<evidence type="ECO:0000256" key="2">
    <source>
        <dbReference type="ARBA" id="ARBA00023002"/>
    </source>
</evidence>
<name>A0A6G1KNQ2_9PLEO</name>
<proteinExistence type="inferred from homology"/>
<dbReference type="InterPro" id="IPR036291">
    <property type="entry name" value="NAD(P)-bd_dom_sf"/>
</dbReference>
<evidence type="ECO:0008006" key="5">
    <source>
        <dbReference type="Google" id="ProtNLM"/>
    </source>
</evidence>
<dbReference type="Proteomes" id="UP000799428">
    <property type="component" value="Unassembled WGS sequence"/>
</dbReference>
<dbReference type="PANTHER" id="PTHR43669">
    <property type="entry name" value="5-KETO-D-GLUCONATE 5-REDUCTASE"/>
    <property type="match status" value="1"/>
</dbReference>
<protein>
    <recommendedName>
        <fullName evidence="5">NAD(P)-binding protein</fullName>
    </recommendedName>
</protein>
<gene>
    <name evidence="3" type="ORF">K504DRAFT_445511</name>
</gene>
<accession>A0A6G1KNQ2</accession>
<dbReference type="PANTHER" id="PTHR43669:SF4">
    <property type="entry name" value="SHORT-CHAIN DEHYDROGENASE"/>
    <property type="match status" value="1"/>
</dbReference>
<sequence>MTTPVLLVLGAGPKIGLSVGQAFAAKGYKVAEFRRRHRPGWVLALEDQPCKHRSSGDPESIYQVLMASDGVALDPEDPLSSVSISETTRIFATNTISPLIAAQEAVKGFKQLPTSASRTFIATGNLLNTAARPPVLTFGMSKSALAHLIWGSSIAYEKRGFKFYYADERQEDGGATIPVSGPAAGRAYTELAEKEGQGKWLWTFVDGKGYVES</sequence>
<keyword evidence="2" id="KW-0560">Oxidoreductase</keyword>
<dbReference type="Gene3D" id="3.40.50.720">
    <property type="entry name" value="NAD(P)-binding Rossmann-like Domain"/>
    <property type="match status" value="1"/>
</dbReference>
<evidence type="ECO:0000256" key="1">
    <source>
        <dbReference type="ARBA" id="ARBA00006484"/>
    </source>
</evidence>
<dbReference type="AlphaFoldDB" id="A0A6G1KNQ2"/>
<organism evidence="3 4">
    <name type="scientific">Pleomassaria siparia CBS 279.74</name>
    <dbReference type="NCBI Taxonomy" id="1314801"/>
    <lineage>
        <taxon>Eukaryota</taxon>
        <taxon>Fungi</taxon>
        <taxon>Dikarya</taxon>
        <taxon>Ascomycota</taxon>
        <taxon>Pezizomycotina</taxon>
        <taxon>Dothideomycetes</taxon>
        <taxon>Pleosporomycetidae</taxon>
        <taxon>Pleosporales</taxon>
        <taxon>Pleomassariaceae</taxon>
        <taxon>Pleomassaria</taxon>
    </lineage>
</organism>
<reference evidence="3" key="1">
    <citation type="journal article" date="2020" name="Stud. Mycol.">
        <title>101 Dothideomycetes genomes: a test case for predicting lifestyles and emergence of pathogens.</title>
        <authorList>
            <person name="Haridas S."/>
            <person name="Albert R."/>
            <person name="Binder M."/>
            <person name="Bloem J."/>
            <person name="Labutti K."/>
            <person name="Salamov A."/>
            <person name="Andreopoulos B."/>
            <person name="Baker S."/>
            <person name="Barry K."/>
            <person name="Bills G."/>
            <person name="Bluhm B."/>
            <person name="Cannon C."/>
            <person name="Castanera R."/>
            <person name="Culley D."/>
            <person name="Daum C."/>
            <person name="Ezra D."/>
            <person name="Gonzalez J."/>
            <person name="Henrissat B."/>
            <person name="Kuo A."/>
            <person name="Liang C."/>
            <person name="Lipzen A."/>
            <person name="Lutzoni F."/>
            <person name="Magnuson J."/>
            <person name="Mondo S."/>
            <person name="Nolan M."/>
            <person name="Ohm R."/>
            <person name="Pangilinan J."/>
            <person name="Park H.-J."/>
            <person name="Ramirez L."/>
            <person name="Alfaro M."/>
            <person name="Sun H."/>
            <person name="Tritt A."/>
            <person name="Yoshinaga Y."/>
            <person name="Zwiers L.-H."/>
            <person name="Turgeon B."/>
            <person name="Goodwin S."/>
            <person name="Spatafora J."/>
            <person name="Crous P."/>
            <person name="Grigoriev I."/>
        </authorList>
    </citation>
    <scope>NUCLEOTIDE SEQUENCE</scope>
    <source>
        <strain evidence="3">CBS 279.74</strain>
    </source>
</reference>
<evidence type="ECO:0000313" key="4">
    <source>
        <dbReference type="Proteomes" id="UP000799428"/>
    </source>
</evidence>
<dbReference type="OrthoDB" id="5336600at2759"/>
<dbReference type="EMBL" id="MU005764">
    <property type="protein sequence ID" value="KAF2714526.1"/>
    <property type="molecule type" value="Genomic_DNA"/>
</dbReference>
<comment type="similarity">
    <text evidence="1">Belongs to the short-chain dehydrogenases/reductases (SDR) family.</text>
</comment>
<dbReference type="GO" id="GO:0016491">
    <property type="term" value="F:oxidoreductase activity"/>
    <property type="evidence" value="ECO:0007669"/>
    <property type="project" value="UniProtKB-KW"/>
</dbReference>
<keyword evidence="4" id="KW-1185">Reference proteome</keyword>
<dbReference type="SUPFAM" id="SSF51735">
    <property type="entry name" value="NAD(P)-binding Rossmann-fold domains"/>
    <property type="match status" value="1"/>
</dbReference>
<evidence type="ECO:0000313" key="3">
    <source>
        <dbReference type="EMBL" id="KAF2714526.1"/>
    </source>
</evidence>